<feature type="transmembrane region" description="Helical" evidence="2">
    <location>
        <begin position="182"/>
        <end position="204"/>
    </location>
</feature>
<evidence type="ECO:0000259" key="4">
    <source>
        <dbReference type="Pfam" id="PF04536"/>
    </source>
</evidence>
<dbReference type="Gene3D" id="3.10.310.50">
    <property type="match status" value="1"/>
</dbReference>
<reference evidence="5 6" key="1">
    <citation type="submission" date="2016-10" db="EMBL/GenBank/DDBJ databases">
        <authorList>
            <person name="de Groot N.N."/>
        </authorList>
    </citation>
    <scope>NUCLEOTIDE SEQUENCE [LARGE SCALE GENOMIC DNA]</scope>
    <source>
        <strain evidence="5 6">CGMCC 1.10836</strain>
    </source>
</reference>
<keyword evidence="6" id="KW-1185">Reference proteome</keyword>
<keyword evidence="2" id="KW-0812">Transmembrane</keyword>
<dbReference type="PANTHER" id="PTHR30373">
    <property type="entry name" value="UPF0603 PROTEIN YGCG"/>
    <property type="match status" value="1"/>
</dbReference>
<name>A0A1H8BH89_9RHOB</name>
<dbReference type="Proteomes" id="UP000183002">
    <property type="component" value="Unassembled WGS sequence"/>
</dbReference>
<evidence type="ECO:0000256" key="2">
    <source>
        <dbReference type="SAM" id="Phobius"/>
    </source>
</evidence>
<dbReference type="Pfam" id="PF04536">
    <property type="entry name" value="TPM_phosphatase"/>
    <property type="match status" value="1"/>
</dbReference>
<dbReference type="PANTHER" id="PTHR30373:SF2">
    <property type="entry name" value="UPF0603 PROTEIN YGCG"/>
    <property type="match status" value="1"/>
</dbReference>
<keyword evidence="2" id="KW-1133">Transmembrane helix</keyword>
<evidence type="ECO:0000256" key="3">
    <source>
        <dbReference type="SAM" id="SignalP"/>
    </source>
</evidence>
<feature type="compositionally biased region" description="Gly residues" evidence="1">
    <location>
        <begin position="279"/>
        <end position="294"/>
    </location>
</feature>
<feature type="domain" description="TPM" evidence="4">
    <location>
        <begin position="28"/>
        <end position="159"/>
    </location>
</feature>
<feature type="compositionally biased region" description="Low complexity" evidence="1">
    <location>
        <begin position="269"/>
        <end position="278"/>
    </location>
</feature>
<proteinExistence type="predicted"/>
<feature type="chain" id="PRO_5010263863" evidence="3">
    <location>
        <begin position="18"/>
        <end position="294"/>
    </location>
</feature>
<feature type="region of interest" description="Disordered" evidence="1">
    <location>
        <begin position="269"/>
        <end position="294"/>
    </location>
</feature>
<evidence type="ECO:0000256" key="1">
    <source>
        <dbReference type="SAM" id="MobiDB-lite"/>
    </source>
</evidence>
<dbReference type="AlphaFoldDB" id="A0A1H8BH89"/>
<feature type="signal peptide" evidence="3">
    <location>
        <begin position="1"/>
        <end position="17"/>
    </location>
</feature>
<dbReference type="InterPro" id="IPR007621">
    <property type="entry name" value="TPM_dom"/>
</dbReference>
<dbReference type="STRING" id="1077947.SAMN05216227_100311"/>
<organism evidence="5 6">
    <name type="scientific">Pseudorhodobacter antarcticus</name>
    <dbReference type="NCBI Taxonomy" id="1077947"/>
    <lineage>
        <taxon>Bacteria</taxon>
        <taxon>Pseudomonadati</taxon>
        <taxon>Pseudomonadota</taxon>
        <taxon>Alphaproteobacteria</taxon>
        <taxon>Rhodobacterales</taxon>
        <taxon>Paracoccaceae</taxon>
        <taxon>Pseudorhodobacter</taxon>
    </lineage>
</organism>
<keyword evidence="2" id="KW-0472">Membrane</keyword>
<protein>
    <submittedName>
        <fullName evidence="5">Uncharacterized membrane protein YgcG, contains a TPM-fold domain</fullName>
    </submittedName>
</protein>
<evidence type="ECO:0000313" key="6">
    <source>
        <dbReference type="Proteomes" id="UP000183002"/>
    </source>
</evidence>
<evidence type="ECO:0000313" key="5">
    <source>
        <dbReference type="EMBL" id="SEM81819.1"/>
    </source>
</evidence>
<dbReference type="RefSeq" id="WP_050520281.1">
    <property type="nucleotide sequence ID" value="NZ_FOCO01000003.1"/>
</dbReference>
<sequence>MIRLLILLLWLPVGAMAQPYPAPVSDTVSDYANLLPPATQARISANLQAARNETGVHIALVTIARMADYGGAGPNATRRFADFATGWFNAWGIGDAARHDGILILVSQGDREMRIVLGDAYDVIWDGRAQRVIDTAMLPAFSAGDYPRGLEAGAQSAIDRLARPFATGAAVTADSGFAQDSVWAGITGVLIILAAAFAMIWMIFKSKLRDLLVRLRACPNCGARKLRVKRGVTVPPSEDIGGTGQRTQRCDACNDTRVEAYNIPSRSVARAAKSSSKRGFGGGRSGGGGASGKW</sequence>
<dbReference type="EMBL" id="FOCO01000003">
    <property type="protein sequence ID" value="SEM81819.1"/>
    <property type="molecule type" value="Genomic_DNA"/>
</dbReference>
<accession>A0A1H8BH89</accession>
<gene>
    <name evidence="5" type="ORF">SAMN05216227_100311</name>
</gene>
<keyword evidence="3" id="KW-0732">Signal</keyword>